<dbReference type="EMBL" id="JADBEO010000054">
    <property type="protein sequence ID" value="MDR4308499.1"/>
    <property type="molecule type" value="Genomic_DNA"/>
</dbReference>
<dbReference type="InterPro" id="IPR008972">
    <property type="entry name" value="Cupredoxin"/>
</dbReference>
<evidence type="ECO:0000259" key="7">
    <source>
        <dbReference type="Pfam" id="PF07732"/>
    </source>
</evidence>
<dbReference type="SUPFAM" id="SSF49503">
    <property type="entry name" value="Cupredoxins"/>
    <property type="match status" value="3"/>
</dbReference>
<dbReference type="InterPro" id="IPR001117">
    <property type="entry name" value="Cu-oxidase_2nd"/>
</dbReference>
<dbReference type="Gene3D" id="2.60.40.420">
    <property type="entry name" value="Cupredoxins - blue copper proteins"/>
    <property type="match status" value="3"/>
</dbReference>
<feature type="domain" description="Plastocyanin-like" evidence="7">
    <location>
        <begin position="82"/>
        <end position="193"/>
    </location>
</feature>
<dbReference type="RefSeq" id="WP_309394297.1">
    <property type="nucleotide sequence ID" value="NZ_JADBEO010000054.1"/>
</dbReference>
<feature type="domain" description="Plastocyanin-like" evidence="6">
    <location>
        <begin position="377"/>
        <end position="499"/>
    </location>
</feature>
<dbReference type="Pfam" id="PF07731">
    <property type="entry name" value="Cu-oxidase_2"/>
    <property type="match status" value="1"/>
</dbReference>
<dbReference type="InterPro" id="IPR002355">
    <property type="entry name" value="Cu_oxidase_Cu_BS"/>
</dbReference>
<evidence type="ECO:0000259" key="6">
    <source>
        <dbReference type="Pfam" id="PF07731"/>
    </source>
</evidence>
<evidence type="ECO:0000256" key="3">
    <source>
        <dbReference type="SAM" id="MobiDB-lite"/>
    </source>
</evidence>
<keyword evidence="9" id="KW-1185">Reference proteome</keyword>
<feature type="signal peptide" evidence="4">
    <location>
        <begin position="1"/>
        <end position="20"/>
    </location>
</feature>
<proteinExistence type="predicted"/>
<dbReference type="InterPro" id="IPR045087">
    <property type="entry name" value="Cu-oxidase_fam"/>
</dbReference>
<accession>A0ABU1DK75</accession>
<dbReference type="CDD" id="cd13853">
    <property type="entry name" value="CuRO_1_Tth-MCO_like"/>
    <property type="match status" value="1"/>
</dbReference>
<evidence type="ECO:0000256" key="4">
    <source>
        <dbReference type="SAM" id="SignalP"/>
    </source>
</evidence>
<dbReference type="Proteomes" id="UP001181622">
    <property type="component" value="Unassembled WGS sequence"/>
</dbReference>
<keyword evidence="4" id="KW-0732">Signal</keyword>
<gene>
    <name evidence="8" type="ORF">IHQ68_17915</name>
</gene>
<evidence type="ECO:0000313" key="8">
    <source>
        <dbReference type="EMBL" id="MDR4308499.1"/>
    </source>
</evidence>
<dbReference type="Pfam" id="PF07732">
    <property type="entry name" value="Cu-oxidase_3"/>
    <property type="match status" value="1"/>
</dbReference>
<feature type="chain" id="PRO_5045331075" evidence="4">
    <location>
        <begin position="21"/>
        <end position="579"/>
    </location>
</feature>
<name>A0ABU1DK75_9HYPH</name>
<organism evidence="8 9">
    <name type="scientific">Chelatococcus sambhunathii</name>
    <dbReference type="NCBI Taxonomy" id="363953"/>
    <lineage>
        <taxon>Bacteria</taxon>
        <taxon>Pseudomonadati</taxon>
        <taxon>Pseudomonadota</taxon>
        <taxon>Alphaproteobacteria</taxon>
        <taxon>Hyphomicrobiales</taxon>
        <taxon>Chelatococcaceae</taxon>
        <taxon>Chelatococcus</taxon>
    </lineage>
</organism>
<dbReference type="InterPro" id="IPR011707">
    <property type="entry name" value="Cu-oxidase-like_N"/>
</dbReference>
<evidence type="ECO:0000256" key="2">
    <source>
        <dbReference type="ARBA" id="ARBA00023002"/>
    </source>
</evidence>
<dbReference type="CDD" id="cd13900">
    <property type="entry name" value="CuRO_3_Tth-MCO_like"/>
    <property type="match status" value="1"/>
</dbReference>
<comment type="caution">
    <text evidence="8">The sequence shown here is derived from an EMBL/GenBank/DDBJ whole genome shotgun (WGS) entry which is preliminary data.</text>
</comment>
<dbReference type="PANTHER" id="PTHR11709">
    <property type="entry name" value="MULTI-COPPER OXIDASE"/>
    <property type="match status" value="1"/>
</dbReference>
<keyword evidence="2" id="KW-0560">Oxidoreductase</keyword>
<reference evidence="8" key="1">
    <citation type="submission" date="2020-10" db="EMBL/GenBank/DDBJ databases">
        <authorList>
            <person name="Abbas A."/>
            <person name="Razzaq R."/>
            <person name="Waqas M."/>
            <person name="Abbas N."/>
            <person name="Nielsen T.K."/>
            <person name="Hansen L.H."/>
            <person name="Hussain S."/>
            <person name="Shahid M."/>
        </authorList>
    </citation>
    <scope>NUCLEOTIDE SEQUENCE</scope>
    <source>
        <strain evidence="8">S14</strain>
    </source>
</reference>
<sequence>MKRWVIAALFLQALAVTCLAAEGAPDISVPPTASPAEVVGDVDDPAAIDDLPNPPELRSRDGVLEATLTARPAWVRVAGKRFRSNVYNGRYIPETLALKRGDTLRLTIHNEIGPADIASKKPQRTNVHYHGTDVSPKSPGDDVLLDVKAGKTFNYVVPFPKDHPQGLHWYHPHSHGFVEPQILSGMSGMLIVDGYLEEHYPELAKLRRRVMVLKDIYLPGQDPSTAITKTLNSYSDPPIKARPEEWQVWQIGNLGADGYFKLALEGHEFWTLERDGNVLPLPERQDVLFLAPGARTTVAVKAGAAGRYALRSLEVDTGPQGDPNPQVKIGTLVVAGDPKPTKGIGARLREFAADRGDIYPRPRDIKAMEITRERTMTFSETADGNTFYINNRQFDPNVVDTTARVGDVERWTLRNTSGELHVFHLHQTAFLVQKAGVGEQEDATGMRDVINLPYAKDGKPGEVSIIIPFTNPVMVGRFVYHCHIVGHEDAGMMQIIRVLPRRTAAEDAWYMFGRLLGSDAPPPWWPDRARAAARIPEADELSAALRGQICVSPDEDEEEQREAGLWVSGRGPVAPVRAD</sequence>
<evidence type="ECO:0000256" key="1">
    <source>
        <dbReference type="ARBA" id="ARBA00022723"/>
    </source>
</evidence>
<dbReference type="PANTHER" id="PTHR11709:SF518">
    <property type="entry name" value="MULTICOPPER OXIDASE"/>
    <property type="match status" value="1"/>
</dbReference>
<feature type="region of interest" description="Disordered" evidence="3">
    <location>
        <begin position="553"/>
        <end position="579"/>
    </location>
</feature>
<evidence type="ECO:0000313" key="9">
    <source>
        <dbReference type="Proteomes" id="UP001181622"/>
    </source>
</evidence>
<dbReference type="InterPro" id="IPR011706">
    <property type="entry name" value="Cu-oxidase_C"/>
</dbReference>
<dbReference type="Pfam" id="PF00394">
    <property type="entry name" value="Cu-oxidase"/>
    <property type="match status" value="1"/>
</dbReference>
<evidence type="ECO:0000259" key="5">
    <source>
        <dbReference type="Pfam" id="PF00394"/>
    </source>
</evidence>
<protein>
    <submittedName>
        <fullName evidence="8">Multicopper oxidase family protein</fullName>
    </submittedName>
</protein>
<feature type="domain" description="Plastocyanin-like" evidence="5">
    <location>
        <begin position="236"/>
        <end position="332"/>
    </location>
</feature>
<dbReference type="PROSITE" id="PS00080">
    <property type="entry name" value="MULTICOPPER_OXIDASE2"/>
    <property type="match status" value="1"/>
</dbReference>
<keyword evidence="1" id="KW-0479">Metal-binding</keyword>